<name>A0AAD5Q7X1_PYTIN</name>
<dbReference type="InterPro" id="IPR032675">
    <property type="entry name" value="LRR_dom_sf"/>
</dbReference>
<dbReference type="SUPFAM" id="SSF52047">
    <property type="entry name" value="RNI-like"/>
    <property type="match status" value="1"/>
</dbReference>
<dbReference type="InterPro" id="IPR027038">
    <property type="entry name" value="RanGap"/>
</dbReference>
<dbReference type="GO" id="GO:0031267">
    <property type="term" value="F:small GTPase binding"/>
    <property type="evidence" value="ECO:0007669"/>
    <property type="project" value="TreeGrafter"/>
</dbReference>
<dbReference type="AlphaFoldDB" id="A0AAD5Q7X1"/>
<dbReference type="GO" id="GO:0005634">
    <property type="term" value="C:nucleus"/>
    <property type="evidence" value="ECO:0007669"/>
    <property type="project" value="TreeGrafter"/>
</dbReference>
<dbReference type="SMART" id="SM00368">
    <property type="entry name" value="LRR_RI"/>
    <property type="match status" value="6"/>
</dbReference>
<dbReference type="Pfam" id="PF13516">
    <property type="entry name" value="LRR_6"/>
    <property type="match status" value="4"/>
</dbReference>
<reference evidence="5" key="1">
    <citation type="submission" date="2021-12" db="EMBL/GenBank/DDBJ databases">
        <title>Prjna785345.</title>
        <authorList>
            <person name="Rujirawat T."/>
            <person name="Krajaejun T."/>
        </authorList>
    </citation>
    <scope>NUCLEOTIDE SEQUENCE</scope>
    <source>
        <strain evidence="5">Pi057C3</strain>
    </source>
</reference>
<keyword evidence="1" id="KW-0343">GTPase activation</keyword>
<comment type="caution">
    <text evidence="5">The sequence shown here is derived from an EMBL/GenBank/DDBJ whole genome shotgun (WGS) entry which is preliminary data.</text>
</comment>
<dbReference type="GO" id="GO:0005096">
    <property type="term" value="F:GTPase activator activity"/>
    <property type="evidence" value="ECO:0007669"/>
    <property type="project" value="UniProtKB-KW"/>
</dbReference>
<dbReference type="PANTHER" id="PTHR24113:SF12">
    <property type="entry name" value="RAN GTPASE-ACTIVATING PROTEIN 1"/>
    <property type="match status" value="1"/>
</dbReference>
<evidence type="ECO:0000256" key="3">
    <source>
        <dbReference type="ARBA" id="ARBA00022737"/>
    </source>
</evidence>
<evidence type="ECO:0000313" key="6">
    <source>
        <dbReference type="Proteomes" id="UP001209570"/>
    </source>
</evidence>
<accession>A0AAD5Q7X1</accession>
<proteinExistence type="predicted"/>
<protein>
    <submittedName>
        <fullName evidence="5">Uncharacterized protein</fullName>
    </submittedName>
</protein>
<evidence type="ECO:0000256" key="2">
    <source>
        <dbReference type="ARBA" id="ARBA00022614"/>
    </source>
</evidence>
<dbReference type="Proteomes" id="UP001209570">
    <property type="component" value="Unassembled WGS sequence"/>
</dbReference>
<dbReference type="GO" id="GO:0048471">
    <property type="term" value="C:perinuclear region of cytoplasm"/>
    <property type="evidence" value="ECO:0007669"/>
    <property type="project" value="TreeGrafter"/>
</dbReference>
<evidence type="ECO:0000256" key="4">
    <source>
        <dbReference type="SAM" id="MobiDB-lite"/>
    </source>
</evidence>
<organism evidence="5 6">
    <name type="scientific">Pythium insidiosum</name>
    <name type="common">Pythiosis disease agent</name>
    <dbReference type="NCBI Taxonomy" id="114742"/>
    <lineage>
        <taxon>Eukaryota</taxon>
        <taxon>Sar</taxon>
        <taxon>Stramenopiles</taxon>
        <taxon>Oomycota</taxon>
        <taxon>Peronosporomycetes</taxon>
        <taxon>Pythiales</taxon>
        <taxon>Pythiaceae</taxon>
        <taxon>Pythium</taxon>
    </lineage>
</organism>
<evidence type="ECO:0000256" key="1">
    <source>
        <dbReference type="ARBA" id="ARBA00022468"/>
    </source>
</evidence>
<dbReference type="EMBL" id="JAKCXM010000092">
    <property type="protein sequence ID" value="KAJ0402918.1"/>
    <property type="molecule type" value="Genomic_DNA"/>
</dbReference>
<feature type="compositionally biased region" description="Basic residues" evidence="4">
    <location>
        <begin position="336"/>
        <end position="347"/>
    </location>
</feature>
<dbReference type="PANTHER" id="PTHR24113">
    <property type="entry name" value="RAN GTPASE-ACTIVATING PROTEIN 1"/>
    <property type="match status" value="1"/>
</dbReference>
<feature type="region of interest" description="Disordered" evidence="4">
    <location>
        <begin position="328"/>
        <end position="347"/>
    </location>
</feature>
<evidence type="ECO:0000313" key="5">
    <source>
        <dbReference type="EMBL" id="KAJ0402918.1"/>
    </source>
</evidence>
<dbReference type="Gene3D" id="3.80.10.10">
    <property type="entry name" value="Ribonuclease Inhibitor"/>
    <property type="match status" value="1"/>
</dbReference>
<keyword evidence="3" id="KW-0677">Repeat</keyword>
<keyword evidence="2" id="KW-0433">Leucine-rich repeat</keyword>
<dbReference type="InterPro" id="IPR001611">
    <property type="entry name" value="Leu-rich_rpt"/>
</dbReference>
<sequence>MSKKSKGSKGGKAKAAAVEENAVSRQVVFSNYGKLCKSIGVPVNVYVNEALRGDVEEETELVNFILEGEIGSLGPGGVHAIVLAFLISFGLRFLLSWGPYPHLRYIRMWNQDVQDEGAVMIASLLQSSPPSFNIAYLELLDCDIGVEGCRAIADVLKSQTQPGLLALKLDYNSDIGDAGVNALCDGLFTNTVLKKLSLDFCNIGPQGSIKLAQLVAMPQSALEKLSLQGNNLGDEGLYHFSLGLARSHHLTTLNLADNAIRHHEEALTAFRDALLRSKALAHVDFTFNPIERQGAAVLLPALAPENAKLLSFQVDAALPADVFAQLNRAPKAEGKKKGKKKGGKKKK</sequence>
<keyword evidence="6" id="KW-1185">Reference proteome</keyword>
<dbReference type="GO" id="GO:0005829">
    <property type="term" value="C:cytosol"/>
    <property type="evidence" value="ECO:0007669"/>
    <property type="project" value="TreeGrafter"/>
</dbReference>
<dbReference type="GO" id="GO:0006913">
    <property type="term" value="P:nucleocytoplasmic transport"/>
    <property type="evidence" value="ECO:0007669"/>
    <property type="project" value="TreeGrafter"/>
</dbReference>
<gene>
    <name evidence="5" type="ORF">P43SY_005903</name>
</gene>